<sequence length="1005" mass="113433">MYTIRLLLLVLSLALATFAQIDRLYDNPNCTLPCLIEGLTNSDCSTTDQACLCQDTDFLHFVESCAAASCSVKEALVTQKITQDACDFSLHDEFGATVVPRIILFALLPTLAVVLRVSVKIARLATWGADDTTIVLAYCVLLGLFSADMLWGKFGAGRDLWSLTPYEITHFFLNFYVLQVLYHCTITLAKASILFMYLRIFPDEKFRRVVWGTHAFNFSVGIIYLLITLFQCQPINLAWTFWTGETEGHCISIEHTGIGQGTINVALDLWMLGLPATQIWGLNMKRSKKIAVMSMFSLGLFLTVVSIIRILTIKELAKYPLNPTAFIMPAAMWTDIEVYVAVFVACIPNTRQFIWGVILRRHNKAQKFRVWGATKSSCFFTQSPGWVTRSAAFSRFETGDLWQASLITMRLIDVNSFKLQEFSGSDIPPYAILSHTWGDAEVSFQEWQDLQEASRKAGYSKIYGACQQAKADGLEWLWVDTNCIDKTSSAELSEAINSMFQWYAQSQICYAYLVDVPTGTTNNESDQDALMERFRESRWFTRGWTLQELLAPTSVVFYAYDWTSIGSRETSLSDEIHHATGIDRGYLINDSIMSPLSAGASTKMSWLSKREVTREEDLAYCMLGLFDINMPLLYGEGMKAFTRLQEEIVKSDNDHTIFCWEWIYAITPTNWSSFLAPSPLAFRNSHRFRRRDPNLDETGGLSTYQMTNVGLSIKLPMLYTGMAGYIVALDVENSEGAQAWIQVSGHDNGKTLYVSRHPFPPNPLMIRRGLFEPLRSSRRKSLVVRHKPRERPLLIPAWAKLETSHLTDSAWAGRYGILPVFGSTKLQSAWARFHQLATDSHDRIMWLDMVNKGGAVNINDVYVPNILTNLDETQKEVRISLYLGFVTAKMDQSLSGWICRLHVATDQASAAPSEESEKMKGDFMREIKKNGDVAFDRMGGFVRGMLRVQFWGDELPYFNGARVRLLLITPHDDTKKAVTNFVENDHVTNGSEGSSQSSTGAVWSP</sequence>
<comment type="subcellular location">
    <subcellularLocation>
        <location evidence="1">Membrane</location>
        <topology evidence="1">Lipid-anchor</topology>
        <topology evidence="1">GPI-anchor</topology>
    </subcellularLocation>
    <subcellularLocation>
        <location evidence="2">Secreted</location>
    </subcellularLocation>
</comment>
<dbReference type="SMART" id="SM00747">
    <property type="entry name" value="CFEM"/>
    <property type="match status" value="1"/>
</dbReference>
<keyword evidence="9" id="KW-0408">Iron</keyword>
<evidence type="ECO:0000256" key="5">
    <source>
        <dbReference type="ARBA" id="ARBA00022622"/>
    </source>
</evidence>
<reference evidence="14" key="1">
    <citation type="submission" date="2023-01" db="EMBL/GenBank/DDBJ databases">
        <title>Colletotrichum chrysophilum M932 genome sequence.</title>
        <authorList>
            <person name="Baroncelli R."/>
        </authorList>
    </citation>
    <scope>NUCLEOTIDE SEQUENCE</scope>
    <source>
        <strain evidence="14">M932</strain>
    </source>
</reference>
<keyword evidence="5" id="KW-0336">GPI-anchor</keyword>
<dbReference type="GO" id="GO:0005576">
    <property type="term" value="C:extracellular region"/>
    <property type="evidence" value="ECO:0007669"/>
    <property type="project" value="UniProtKB-SubCell"/>
</dbReference>
<comment type="similarity">
    <text evidence="3">Belongs to the RBT5 family.</text>
</comment>
<feature type="binding site" description="axial binding residue" evidence="9">
    <location>
        <position position="48"/>
    </location>
    <ligand>
        <name>heme</name>
        <dbReference type="ChEBI" id="CHEBI:30413"/>
    </ligand>
    <ligandPart>
        <name>Fe</name>
        <dbReference type="ChEBI" id="CHEBI:18248"/>
    </ligandPart>
</feature>
<dbReference type="AlphaFoldDB" id="A0AAD9A3R9"/>
<keyword evidence="11" id="KW-0472">Membrane</keyword>
<dbReference type="GO" id="GO:0046872">
    <property type="term" value="F:metal ion binding"/>
    <property type="evidence" value="ECO:0007669"/>
    <property type="project" value="UniProtKB-UniRule"/>
</dbReference>
<keyword evidence="6 12" id="KW-0732">Signal</keyword>
<evidence type="ECO:0000259" key="13">
    <source>
        <dbReference type="PROSITE" id="PS52012"/>
    </source>
</evidence>
<evidence type="ECO:0000256" key="9">
    <source>
        <dbReference type="PROSITE-ProRule" id="PRU01356"/>
    </source>
</evidence>
<feature type="disulfide bond" evidence="9">
    <location>
        <begin position="44"/>
        <end position="51"/>
    </location>
</feature>
<name>A0AAD9A3R9_9PEZI</name>
<evidence type="ECO:0000256" key="4">
    <source>
        <dbReference type="ARBA" id="ARBA00022525"/>
    </source>
</evidence>
<dbReference type="Pfam" id="PF06985">
    <property type="entry name" value="HET"/>
    <property type="match status" value="1"/>
</dbReference>
<feature type="transmembrane region" description="Helical" evidence="11">
    <location>
        <begin position="324"/>
        <end position="345"/>
    </location>
</feature>
<keyword evidence="8" id="KW-0449">Lipoprotein</keyword>
<proteinExistence type="inferred from homology"/>
<dbReference type="Pfam" id="PF20684">
    <property type="entry name" value="Fung_rhodopsin"/>
    <property type="match status" value="1"/>
</dbReference>
<evidence type="ECO:0000256" key="7">
    <source>
        <dbReference type="ARBA" id="ARBA00023157"/>
    </source>
</evidence>
<evidence type="ECO:0000256" key="6">
    <source>
        <dbReference type="ARBA" id="ARBA00022729"/>
    </source>
</evidence>
<feature type="disulfide bond" evidence="9">
    <location>
        <begin position="34"/>
        <end position="65"/>
    </location>
</feature>
<dbReference type="PANTHER" id="PTHR10622">
    <property type="entry name" value="HET DOMAIN-CONTAINING PROTEIN"/>
    <property type="match status" value="1"/>
</dbReference>
<dbReference type="Pfam" id="PF05730">
    <property type="entry name" value="CFEM"/>
    <property type="match status" value="1"/>
</dbReference>
<keyword evidence="4" id="KW-0964">Secreted</keyword>
<keyword evidence="9" id="KW-0349">Heme</keyword>
<feature type="compositionally biased region" description="Polar residues" evidence="10">
    <location>
        <begin position="987"/>
        <end position="1005"/>
    </location>
</feature>
<feature type="transmembrane region" description="Helical" evidence="11">
    <location>
        <begin position="209"/>
        <end position="230"/>
    </location>
</feature>
<accession>A0AAD9A3R9</accession>
<feature type="transmembrane region" description="Helical" evidence="11">
    <location>
        <begin position="98"/>
        <end position="119"/>
    </location>
</feature>
<dbReference type="Proteomes" id="UP001243330">
    <property type="component" value="Unassembled WGS sequence"/>
</dbReference>
<dbReference type="InterPro" id="IPR008427">
    <property type="entry name" value="Extracellular_membr_CFEM_dom"/>
</dbReference>
<keyword evidence="11" id="KW-0812">Transmembrane</keyword>
<dbReference type="GO" id="GO:0098552">
    <property type="term" value="C:side of membrane"/>
    <property type="evidence" value="ECO:0007669"/>
    <property type="project" value="UniProtKB-KW"/>
</dbReference>
<keyword evidence="7 9" id="KW-1015">Disulfide bond</keyword>
<dbReference type="InterPro" id="IPR049326">
    <property type="entry name" value="Rhodopsin_dom_fungi"/>
</dbReference>
<gene>
    <name evidence="14" type="ORF">CCHR01_16799</name>
</gene>
<protein>
    <submittedName>
        <fullName evidence="14">Het domain-containing protein</fullName>
    </submittedName>
</protein>
<dbReference type="InterPro" id="IPR010730">
    <property type="entry name" value="HET"/>
</dbReference>
<evidence type="ECO:0000256" key="2">
    <source>
        <dbReference type="ARBA" id="ARBA00004613"/>
    </source>
</evidence>
<comment type="caution">
    <text evidence="14">The sequence shown here is derived from an EMBL/GenBank/DDBJ whole genome shotgun (WGS) entry which is preliminary data.</text>
</comment>
<feature type="transmembrane region" description="Helical" evidence="11">
    <location>
        <begin position="171"/>
        <end position="197"/>
    </location>
</feature>
<feature type="transmembrane region" description="Helical" evidence="11">
    <location>
        <begin position="131"/>
        <end position="151"/>
    </location>
</feature>
<keyword evidence="15" id="KW-1185">Reference proteome</keyword>
<evidence type="ECO:0000256" key="10">
    <source>
        <dbReference type="SAM" id="MobiDB-lite"/>
    </source>
</evidence>
<feature type="signal peptide" evidence="12">
    <location>
        <begin position="1"/>
        <end position="19"/>
    </location>
</feature>
<evidence type="ECO:0000313" key="14">
    <source>
        <dbReference type="EMBL" id="KAK1840575.1"/>
    </source>
</evidence>
<dbReference type="PANTHER" id="PTHR10622:SF10">
    <property type="entry name" value="HET DOMAIN-CONTAINING PROTEIN"/>
    <property type="match status" value="1"/>
</dbReference>
<feature type="chain" id="PRO_5042004464" evidence="12">
    <location>
        <begin position="20"/>
        <end position="1005"/>
    </location>
</feature>
<dbReference type="EMBL" id="JAQOWY010000549">
    <property type="protein sequence ID" value="KAK1840575.1"/>
    <property type="molecule type" value="Genomic_DNA"/>
</dbReference>
<evidence type="ECO:0000256" key="12">
    <source>
        <dbReference type="SAM" id="SignalP"/>
    </source>
</evidence>
<feature type="disulfide bond" evidence="9">
    <location>
        <begin position="53"/>
        <end position="86"/>
    </location>
</feature>
<feature type="disulfide bond" evidence="9">
    <location>
        <begin position="30"/>
        <end position="70"/>
    </location>
</feature>
<keyword evidence="9" id="KW-0479">Metal-binding</keyword>
<evidence type="ECO:0000313" key="15">
    <source>
        <dbReference type="Proteomes" id="UP001243330"/>
    </source>
</evidence>
<keyword evidence="11" id="KW-1133">Transmembrane helix</keyword>
<feature type="transmembrane region" description="Helical" evidence="11">
    <location>
        <begin position="290"/>
        <end position="312"/>
    </location>
</feature>
<feature type="domain" description="CFEM" evidence="13">
    <location>
        <begin position="1"/>
        <end position="114"/>
    </location>
</feature>
<evidence type="ECO:0000256" key="11">
    <source>
        <dbReference type="SAM" id="Phobius"/>
    </source>
</evidence>
<evidence type="ECO:0000256" key="3">
    <source>
        <dbReference type="ARBA" id="ARBA00010031"/>
    </source>
</evidence>
<evidence type="ECO:0000256" key="8">
    <source>
        <dbReference type="ARBA" id="ARBA00023288"/>
    </source>
</evidence>
<organism evidence="14 15">
    <name type="scientific">Colletotrichum chrysophilum</name>
    <dbReference type="NCBI Taxonomy" id="1836956"/>
    <lineage>
        <taxon>Eukaryota</taxon>
        <taxon>Fungi</taxon>
        <taxon>Dikarya</taxon>
        <taxon>Ascomycota</taxon>
        <taxon>Pezizomycotina</taxon>
        <taxon>Sordariomycetes</taxon>
        <taxon>Hypocreomycetidae</taxon>
        <taxon>Glomerellales</taxon>
        <taxon>Glomerellaceae</taxon>
        <taxon>Colletotrichum</taxon>
        <taxon>Colletotrichum gloeosporioides species complex</taxon>
    </lineage>
</organism>
<keyword evidence="5" id="KW-0325">Glycoprotein</keyword>
<feature type="region of interest" description="Disordered" evidence="10">
    <location>
        <begin position="985"/>
        <end position="1005"/>
    </location>
</feature>
<evidence type="ECO:0000256" key="1">
    <source>
        <dbReference type="ARBA" id="ARBA00004589"/>
    </source>
</evidence>
<dbReference type="PROSITE" id="PS52012">
    <property type="entry name" value="CFEM"/>
    <property type="match status" value="1"/>
</dbReference>